<protein>
    <submittedName>
        <fullName evidence="1">Uncharacterized protein</fullName>
    </submittedName>
</protein>
<keyword evidence="2" id="KW-1185">Reference proteome</keyword>
<dbReference type="EMBL" id="JYDO01000041">
    <property type="protein sequence ID" value="KRZ75170.1"/>
    <property type="molecule type" value="Genomic_DNA"/>
</dbReference>
<dbReference type="Proteomes" id="UP000054843">
    <property type="component" value="Unassembled WGS sequence"/>
</dbReference>
<sequence>MNKTLSLNKLAIDPTAADAEKEWKFWLLQFQDFVQLTVDPGVDLLKILRLYLTASTFEYVQECKSYDKAIATLNEVYVKLKNVIFARYEFTSRKQRDGESLEEFLHALQ</sequence>
<evidence type="ECO:0000313" key="1">
    <source>
        <dbReference type="EMBL" id="KRZ75170.1"/>
    </source>
</evidence>
<dbReference type="OrthoDB" id="5920390at2759"/>
<evidence type="ECO:0000313" key="2">
    <source>
        <dbReference type="Proteomes" id="UP000054843"/>
    </source>
</evidence>
<name>A0A0V1MTS8_9BILA</name>
<gene>
    <name evidence="1" type="ORF">T10_2214</name>
</gene>
<dbReference type="AlphaFoldDB" id="A0A0V1MTS8"/>
<comment type="caution">
    <text evidence="1">The sequence shown here is derived from an EMBL/GenBank/DDBJ whole genome shotgun (WGS) entry which is preliminary data.</text>
</comment>
<accession>A0A0V1MTS8</accession>
<dbReference type="STRING" id="268474.A0A0V1MTS8"/>
<reference evidence="1 2" key="1">
    <citation type="submission" date="2015-01" db="EMBL/GenBank/DDBJ databases">
        <title>Evolution of Trichinella species and genotypes.</title>
        <authorList>
            <person name="Korhonen P.K."/>
            <person name="Edoardo P."/>
            <person name="Giuseppe L.R."/>
            <person name="Gasser R.B."/>
        </authorList>
    </citation>
    <scope>NUCLEOTIDE SEQUENCE [LARGE SCALE GENOMIC DNA]</scope>
    <source>
        <strain evidence="1">ISS1980</strain>
    </source>
</reference>
<proteinExistence type="predicted"/>
<organism evidence="1 2">
    <name type="scientific">Trichinella papuae</name>
    <dbReference type="NCBI Taxonomy" id="268474"/>
    <lineage>
        <taxon>Eukaryota</taxon>
        <taxon>Metazoa</taxon>
        <taxon>Ecdysozoa</taxon>
        <taxon>Nematoda</taxon>
        <taxon>Enoplea</taxon>
        <taxon>Dorylaimia</taxon>
        <taxon>Trichinellida</taxon>
        <taxon>Trichinellidae</taxon>
        <taxon>Trichinella</taxon>
    </lineage>
</organism>